<evidence type="ECO:0000256" key="1">
    <source>
        <dbReference type="SAM" id="MobiDB-lite"/>
    </source>
</evidence>
<organism evidence="2 3">
    <name type="scientific">Symbiochloris irregularis</name>
    <dbReference type="NCBI Taxonomy" id="706552"/>
    <lineage>
        <taxon>Eukaryota</taxon>
        <taxon>Viridiplantae</taxon>
        <taxon>Chlorophyta</taxon>
        <taxon>core chlorophytes</taxon>
        <taxon>Trebouxiophyceae</taxon>
        <taxon>Trebouxiales</taxon>
        <taxon>Trebouxiaceae</taxon>
        <taxon>Symbiochloris</taxon>
    </lineage>
</organism>
<dbReference type="AlphaFoldDB" id="A0AAW1P403"/>
<sequence>MIAPKKAAYQGNTSHLMPSELIDRCIGSKIWVVQRPTEVAGAQSAHNASPATSLGQSWMQNMPGSMKGPGISKASTKYACAHAGWRIRC</sequence>
<dbReference type="Proteomes" id="UP001465755">
    <property type="component" value="Unassembled WGS sequence"/>
</dbReference>
<feature type="compositionally biased region" description="Polar residues" evidence="1">
    <location>
        <begin position="44"/>
        <end position="63"/>
    </location>
</feature>
<keyword evidence="3" id="KW-1185">Reference proteome</keyword>
<name>A0AAW1P403_9CHLO</name>
<evidence type="ECO:0000313" key="2">
    <source>
        <dbReference type="EMBL" id="KAK9804456.1"/>
    </source>
</evidence>
<dbReference type="EMBL" id="JALJOQ010000051">
    <property type="protein sequence ID" value="KAK9804456.1"/>
    <property type="molecule type" value="Genomic_DNA"/>
</dbReference>
<reference evidence="2 3" key="1">
    <citation type="journal article" date="2024" name="Nat. Commun.">
        <title>Phylogenomics reveals the evolutionary origins of lichenization in chlorophyte algae.</title>
        <authorList>
            <person name="Puginier C."/>
            <person name="Libourel C."/>
            <person name="Otte J."/>
            <person name="Skaloud P."/>
            <person name="Haon M."/>
            <person name="Grisel S."/>
            <person name="Petersen M."/>
            <person name="Berrin J.G."/>
            <person name="Delaux P.M."/>
            <person name="Dal Grande F."/>
            <person name="Keller J."/>
        </authorList>
    </citation>
    <scope>NUCLEOTIDE SEQUENCE [LARGE SCALE GENOMIC DNA]</scope>
    <source>
        <strain evidence="2 3">SAG 2036</strain>
    </source>
</reference>
<proteinExistence type="predicted"/>
<gene>
    <name evidence="2" type="ORF">WJX73_003983</name>
</gene>
<accession>A0AAW1P403</accession>
<comment type="caution">
    <text evidence="2">The sequence shown here is derived from an EMBL/GenBank/DDBJ whole genome shotgun (WGS) entry which is preliminary data.</text>
</comment>
<protein>
    <submittedName>
        <fullName evidence="2">Uncharacterized protein</fullName>
    </submittedName>
</protein>
<evidence type="ECO:0000313" key="3">
    <source>
        <dbReference type="Proteomes" id="UP001465755"/>
    </source>
</evidence>
<feature type="region of interest" description="Disordered" evidence="1">
    <location>
        <begin position="41"/>
        <end position="71"/>
    </location>
</feature>